<comment type="similarity">
    <text evidence="5">Belongs to the SAT4 family.</text>
</comment>
<keyword evidence="3 6" id="KW-1133">Transmembrane helix</keyword>
<feature type="transmembrane region" description="Helical" evidence="6">
    <location>
        <begin position="56"/>
        <end position="80"/>
    </location>
</feature>
<protein>
    <recommendedName>
        <fullName evidence="7">Rhodopsin domain-containing protein</fullName>
    </recommendedName>
</protein>
<dbReference type="OrthoDB" id="444631at2759"/>
<evidence type="ECO:0000256" key="2">
    <source>
        <dbReference type="ARBA" id="ARBA00022692"/>
    </source>
</evidence>
<feature type="domain" description="Rhodopsin" evidence="7">
    <location>
        <begin position="40"/>
        <end position="277"/>
    </location>
</feature>
<feature type="transmembrane region" description="Helical" evidence="6">
    <location>
        <begin position="100"/>
        <end position="123"/>
    </location>
</feature>
<feature type="transmembrane region" description="Helical" evidence="6">
    <location>
        <begin position="135"/>
        <end position="157"/>
    </location>
</feature>
<dbReference type="EMBL" id="CAJPDR010000671">
    <property type="protein sequence ID" value="CAF9941593.1"/>
    <property type="molecule type" value="Genomic_DNA"/>
</dbReference>
<organism evidence="8 9">
    <name type="scientific">Alectoria fallacina</name>
    <dbReference type="NCBI Taxonomy" id="1903189"/>
    <lineage>
        <taxon>Eukaryota</taxon>
        <taxon>Fungi</taxon>
        <taxon>Dikarya</taxon>
        <taxon>Ascomycota</taxon>
        <taxon>Pezizomycotina</taxon>
        <taxon>Lecanoromycetes</taxon>
        <taxon>OSLEUM clade</taxon>
        <taxon>Lecanoromycetidae</taxon>
        <taxon>Lecanorales</taxon>
        <taxon>Lecanorineae</taxon>
        <taxon>Parmeliaceae</taxon>
        <taxon>Alectoria</taxon>
    </lineage>
</organism>
<dbReference type="PANTHER" id="PTHR33048:SF47">
    <property type="entry name" value="INTEGRAL MEMBRANE PROTEIN-RELATED"/>
    <property type="match status" value="1"/>
</dbReference>
<keyword evidence="4 6" id="KW-0472">Membrane</keyword>
<dbReference type="InterPro" id="IPR049326">
    <property type="entry name" value="Rhodopsin_dom_fungi"/>
</dbReference>
<evidence type="ECO:0000256" key="1">
    <source>
        <dbReference type="ARBA" id="ARBA00004141"/>
    </source>
</evidence>
<proteinExistence type="inferred from homology"/>
<dbReference type="Proteomes" id="UP000664203">
    <property type="component" value="Unassembled WGS sequence"/>
</dbReference>
<evidence type="ECO:0000256" key="3">
    <source>
        <dbReference type="ARBA" id="ARBA00022989"/>
    </source>
</evidence>
<dbReference type="GO" id="GO:0016020">
    <property type="term" value="C:membrane"/>
    <property type="evidence" value="ECO:0007669"/>
    <property type="project" value="UniProtKB-SubCell"/>
</dbReference>
<sequence>MSISPTEAAFQLAHAHQSKTGQLIGSTGTLSALATVLVLARFITRVHTKVGLKVDDWAIVIAMLISWGEFVTIVICGHNGLGKHLITVTPEEATVLEKALYANVLLFPVAICMIQLSILLFYVRVFTLRDARFKIALLMCVGLSVGVCVSQVLPTIFQCSPIAYSWNKAIVGGHCINVHVMWIVQDILFLILNIYVVVLPLPMVWNLQITRPEKIAVSGMFLLGSFIAVVNLIRLPQLISVGVDDLTYSDVGAAIWSQAEVCLGVVAACLPCLRPLMFLLFTSLKSGSSYLSWRRPKATGSYQMHSVQKKDSVRSSAGQRLGAFANETWTSHPIARCEDTYQGERIKEAARVGWKGTSTGPDEVDADLERGIWKKVSLEISRDTNRQD</sequence>
<evidence type="ECO:0000256" key="5">
    <source>
        <dbReference type="ARBA" id="ARBA00038359"/>
    </source>
</evidence>
<dbReference type="PANTHER" id="PTHR33048">
    <property type="entry name" value="PTH11-LIKE INTEGRAL MEMBRANE PROTEIN (AFU_ORTHOLOGUE AFUA_5G11245)"/>
    <property type="match status" value="1"/>
</dbReference>
<evidence type="ECO:0000313" key="9">
    <source>
        <dbReference type="Proteomes" id="UP000664203"/>
    </source>
</evidence>
<evidence type="ECO:0000259" key="7">
    <source>
        <dbReference type="Pfam" id="PF20684"/>
    </source>
</evidence>
<evidence type="ECO:0000256" key="4">
    <source>
        <dbReference type="ARBA" id="ARBA00023136"/>
    </source>
</evidence>
<accession>A0A8H3J6E9</accession>
<dbReference type="Pfam" id="PF20684">
    <property type="entry name" value="Fung_rhodopsin"/>
    <property type="match status" value="1"/>
</dbReference>
<evidence type="ECO:0000313" key="8">
    <source>
        <dbReference type="EMBL" id="CAF9941593.1"/>
    </source>
</evidence>
<dbReference type="AlphaFoldDB" id="A0A8H3J6E9"/>
<comment type="caution">
    <text evidence="8">The sequence shown here is derived from an EMBL/GenBank/DDBJ whole genome shotgun (WGS) entry which is preliminary data.</text>
</comment>
<comment type="subcellular location">
    <subcellularLocation>
        <location evidence="1">Membrane</location>
        <topology evidence="1">Multi-pass membrane protein</topology>
    </subcellularLocation>
</comment>
<keyword evidence="9" id="KW-1185">Reference proteome</keyword>
<gene>
    <name evidence="8" type="ORF">ALECFALPRED_009238</name>
</gene>
<feature type="transmembrane region" description="Helical" evidence="6">
    <location>
        <begin position="23"/>
        <end position="44"/>
    </location>
</feature>
<reference evidence="8" key="1">
    <citation type="submission" date="2021-03" db="EMBL/GenBank/DDBJ databases">
        <authorList>
            <person name="Tagirdzhanova G."/>
        </authorList>
    </citation>
    <scope>NUCLEOTIDE SEQUENCE</scope>
</reference>
<keyword evidence="2 6" id="KW-0812">Transmembrane</keyword>
<evidence type="ECO:0000256" key="6">
    <source>
        <dbReference type="SAM" id="Phobius"/>
    </source>
</evidence>
<name>A0A8H3J6E9_9LECA</name>
<feature type="transmembrane region" description="Helical" evidence="6">
    <location>
        <begin position="187"/>
        <end position="205"/>
    </location>
</feature>
<dbReference type="InterPro" id="IPR052337">
    <property type="entry name" value="SAT4-like"/>
</dbReference>
<feature type="transmembrane region" description="Helical" evidence="6">
    <location>
        <begin position="217"/>
        <end position="235"/>
    </location>
</feature>